<dbReference type="Proteomes" id="UP000799428">
    <property type="component" value="Unassembled WGS sequence"/>
</dbReference>
<accession>A0A6G1KH21</accession>
<gene>
    <name evidence="1" type="ORF">K504DRAFT_374012</name>
</gene>
<reference evidence="1" key="1">
    <citation type="journal article" date="2020" name="Stud. Mycol.">
        <title>101 Dothideomycetes genomes: a test case for predicting lifestyles and emergence of pathogens.</title>
        <authorList>
            <person name="Haridas S."/>
            <person name="Albert R."/>
            <person name="Binder M."/>
            <person name="Bloem J."/>
            <person name="Labutti K."/>
            <person name="Salamov A."/>
            <person name="Andreopoulos B."/>
            <person name="Baker S."/>
            <person name="Barry K."/>
            <person name="Bills G."/>
            <person name="Bluhm B."/>
            <person name="Cannon C."/>
            <person name="Castanera R."/>
            <person name="Culley D."/>
            <person name="Daum C."/>
            <person name="Ezra D."/>
            <person name="Gonzalez J."/>
            <person name="Henrissat B."/>
            <person name="Kuo A."/>
            <person name="Liang C."/>
            <person name="Lipzen A."/>
            <person name="Lutzoni F."/>
            <person name="Magnuson J."/>
            <person name="Mondo S."/>
            <person name="Nolan M."/>
            <person name="Ohm R."/>
            <person name="Pangilinan J."/>
            <person name="Park H.-J."/>
            <person name="Ramirez L."/>
            <person name="Alfaro M."/>
            <person name="Sun H."/>
            <person name="Tritt A."/>
            <person name="Yoshinaga Y."/>
            <person name="Zwiers L.-H."/>
            <person name="Turgeon B."/>
            <person name="Goodwin S."/>
            <person name="Spatafora J."/>
            <person name="Crous P."/>
            <person name="Grigoriev I."/>
        </authorList>
    </citation>
    <scope>NUCLEOTIDE SEQUENCE</scope>
    <source>
        <strain evidence="1">CBS 279.74</strain>
    </source>
</reference>
<dbReference type="EMBL" id="MU005767">
    <property type="protein sequence ID" value="KAF2711657.1"/>
    <property type="molecule type" value="Genomic_DNA"/>
</dbReference>
<evidence type="ECO:0000313" key="1">
    <source>
        <dbReference type="EMBL" id="KAF2711657.1"/>
    </source>
</evidence>
<dbReference type="PANTHER" id="PTHR34724">
    <property type="entry name" value="OS12G0596101 PROTEIN"/>
    <property type="match status" value="1"/>
</dbReference>
<protein>
    <submittedName>
        <fullName evidence="1">Uncharacterized protein</fullName>
    </submittedName>
</protein>
<organism evidence="1 2">
    <name type="scientific">Pleomassaria siparia CBS 279.74</name>
    <dbReference type="NCBI Taxonomy" id="1314801"/>
    <lineage>
        <taxon>Eukaryota</taxon>
        <taxon>Fungi</taxon>
        <taxon>Dikarya</taxon>
        <taxon>Ascomycota</taxon>
        <taxon>Pezizomycotina</taxon>
        <taxon>Dothideomycetes</taxon>
        <taxon>Pleosporomycetidae</taxon>
        <taxon>Pleosporales</taxon>
        <taxon>Pleomassariaceae</taxon>
        <taxon>Pleomassaria</taxon>
    </lineage>
</organism>
<dbReference type="PANTHER" id="PTHR34724:SF2">
    <property type="entry name" value="OS12G0596101 PROTEIN"/>
    <property type="match status" value="1"/>
</dbReference>
<evidence type="ECO:0000313" key="2">
    <source>
        <dbReference type="Proteomes" id="UP000799428"/>
    </source>
</evidence>
<sequence>MCRKAACSNCHKTTWWGCGQHISGVMSNVPAQEWCVCSPRVEREGTQYPPMGATSS</sequence>
<name>A0A6G1KH21_9PLEO</name>
<dbReference type="OrthoDB" id="88410at2759"/>
<dbReference type="AlphaFoldDB" id="A0A6G1KH21"/>
<proteinExistence type="predicted"/>
<keyword evidence="2" id="KW-1185">Reference proteome</keyword>